<gene>
    <name evidence="2" type="primary">CAMK2G</name>
    <name evidence="2" type="ORF">Ciccas_012384</name>
</gene>
<keyword evidence="3" id="KW-1185">Reference proteome</keyword>
<dbReference type="Pfam" id="PF08332">
    <property type="entry name" value="CaMKII_AD"/>
    <property type="match status" value="1"/>
</dbReference>
<organism evidence="2 3">
    <name type="scientific">Cichlidogyrus casuarinus</name>
    <dbReference type="NCBI Taxonomy" id="1844966"/>
    <lineage>
        <taxon>Eukaryota</taxon>
        <taxon>Metazoa</taxon>
        <taxon>Spiralia</taxon>
        <taxon>Lophotrochozoa</taxon>
        <taxon>Platyhelminthes</taxon>
        <taxon>Monogenea</taxon>
        <taxon>Monopisthocotylea</taxon>
        <taxon>Dactylogyridea</taxon>
        <taxon>Ancyrocephalidae</taxon>
        <taxon>Cichlidogyrus</taxon>
    </lineage>
</organism>
<accession>A0ABD2PPR3</accession>
<dbReference type="EMBL" id="JBJKFK010004332">
    <property type="protein sequence ID" value="KAL3309073.1"/>
    <property type="molecule type" value="Genomic_DNA"/>
</dbReference>
<comment type="caution">
    <text evidence="2">The sequence shown here is derived from an EMBL/GenBank/DDBJ whole genome shotgun (WGS) entry which is preliminary data.</text>
</comment>
<sequence length="84" mass="9441">MIDQNFTNFGPESRGNLTEGTTFHKFYFEQGESSSLPFMPDSRLVIPNSLGKSAHSTIFNPVVHIMGEESAVIAYTRLIQFLDK</sequence>
<dbReference type="Gene3D" id="3.10.450.50">
    <property type="match status" value="1"/>
</dbReference>
<dbReference type="InterPro" id="IPR013543">
    <property type="entry name" value="Ca/CaM-dep_prot_kinase-assoc"/>
</dbReference>
<dbReference type="InterPro" id="IPR032710">
    <property type="entry name" value="NTF2-like_dom_sf"/>
</dbReference>
<evidence type="ECO:0000313" key="3">
    <source>
        <dbReference type="Proteomes" id="UP001626550"/>
    </source>
</evidence>
<name>A0ABD2PPR3_9PLAT</name>
<feature type="domain" description="Calcium/calmodulin-dependent protein kinase II association-domain" evidence="1">
    <location>
        <begin position="51"/>
        <end position="84"/>
    </location>
</feature>
<evidence type="ECO:0000313" key="2">
    <source>
        <dbReference type="EMBL" id="KAL3309073.1"/>
    </source>
</evidence>
<dbReference type="AlphaFoldDB" id="A0ABD2PPR3"/>
<keyword evidence="2" id="KW-0808">Transferase</keyword>
<dbReference type="GO" id="GO:0016301">
    <property type="term" value="F:kinase activity"/>
    <property type="evidence" value="ECO:0007669"/>
    <property type="project" value="UniProtKB-KW"/>
</dbReference>
<dbReference type="Proteomes" id="UP001626550">
    <property type="component" value="Unassembled WGS sequence"/>
</dbReference>
<evidence type="ECO:0000259" key="1">
    <source>
        <dbReference type="Pfam" id="PF08332"/>
    </source>
</evidence>
<reference evidence="2 3" key="1">
    <citation type="submission" date="2024-11" db="EMBL/GenBank/DDBJ databases">
        <title>Adaptive evolution of stress response genes in parasites aligns with host niche diversity.</title>
        <authorList>
            <person name="Hahn C."/>
            <person name="Resl P."/>
        </authorList>
    </citation>
    <scope>NUCLEOTIDE SEQUENCE [LARGE SCALE GENOMIC DNA]</scope>
    <source>
        <strain evidence="2">EGGRZ-B1_66</strain>
        <tissue evidence="2">Body</tissue>
    </source>
</reference>
<protein>
    <submittedName>
        <fullName evidence="2">Calcium/calmodulin-dependent protein kinase type II subunit gamma</fullName>
    </submittedName>
</protein>
<keyword evidence="2" id="KW-0418">Kinase</keyword>
<proteinExistence type="predicted"/>
<dbReference type="SUPFAM" id="SSF54427">
    <property type="entry name" value="NTF2-like"/>
    <property type="match status" value="1"/>
</dbReference>